<feature type="compositionally biased region" description="Polar residues" evidence="1">
    <location>
        <begin position="8"/>
        <end position="17"/>
    </location>
</feature>
<dbReference type="Proteomes" id="UP001558613">
    <property type="component" value="Unassembled WGS sequence"/>
</dbReference>
<evidence type="ECO:0000313" key="2">
    <source>
        <dbReference type="EMBL" id="KAL1261367.1"/>
    </source>
</evidence>
<name>A0ABR3M8E7_9TELE</name>
<gene>
    <name evidence="2" type="ORF">QQF64_006632</name>
</gene>
<organism evidence="2 3">
    <name type="scientific">Cirrhinus molitorella</name>
    <name type="common">mud carp</name>
    <dbReference type="NCBI Taxonomy" id="172907"/>
    <lineage>
        <taxon>Eukaryota</taxon>
        <taxon>Metazoa</taxon>
        <taxon>Chordata</taxon>
        <taxon>Craniata</taxon>
        <taxon>Vertebrata</taxon>
        <taxon>Euteleostomi</taxon>
        <taxon>Actinopterygii</taxon>
        <taxon>Neopterygii</taxon>
        <taxon>Teleostei</taxon>
        <taxon>Ostariophysi</taxon>
        <taxon>Cypriniformes</taxon>
        <taxon>Cyprinidae</taxon>
        <taxon>Labeoninae</taxon>
        <taxon>Labeonini</taxon>
        <taxon>Cirrhinus</taxon>
    </lineage>
</organism>
<dbReference type="EMBL" id="JAYMGO010000014">
    <property type="protein sequence ID" value="KAL1261367.1"/>
    <property type="molecule type" value="Genomic_DNA"/>
</dbReference>
<reference evidence="2 3" key="1">
    <citation type="submission" date="2023-09" db="EMBL/GenBank/DDBJ databases">
        <authorList>
            <person name="Wang M."/>
        </authorList>
    </citation>
    <scope>NUCLEOTIDE SEQUENCE [LARGE SCALE GENOMIC DNA]</scope>
    <source>
        <strain evidence="2">GT-2023</strain>
        <tissue evidence="2">Liver</tissue>
    </source>
</reference>
<keyword evidence="3" id="KW-1185">Reference proteome</keyword>
<feature type="compositionally biased region" description="Basic and acidic residues" evidence="1">
    <location>
        <begin position="26"/>
        <end position="51"/>
    </location>
</feature>
<sequence length="86" mass="9527">MSAHDPTETSPQSSYSAANHRGALRAYRDGSGRTAAEVRPRPRTHPGDCRLCHPISRSSPPRKQQQKAIAQNCFCCSVESASQRRY</sequence>
<protein>
    <submittedName>
        <fullName evidence="2">Uncharacterized protein</fullName>
    </submittedName>
</protein>
<comment type="caution">
    <text evidence="2">The sequence shown here is derived from an EMBL/GenBank/DDBJ whole genome shotgun (WGS) entry which is preliminary data.</text>
</comment>
<evidence type="ECO:0000313" key="3">
    <source>
        <dbReference type="Proteomes" id="UP001558613"/>
    </source>
</evidence>
<feature type="region of interest" description="Disordered" evidence="1">
    <location>
        <begin position="1"/>
        <end position="64"/>
    </location>
</feature>
<proteinExistence type="predicted"/>
<evidence type="ECO:0000256" key="1">
    <source>
        <dbReference type="SAM" id="MobiDB-lite"/>
    </source>
</evidence>
<accession>A0ABR3M8E7</accession>